<gene>
    <name evidence="3" type="ORF">FB45DRAFT_528284</name>
</gene>
<dbReference type="Proteomes" id="UP001221142">
    <property type="component" value="Unassembled WGS sequence"/>
</dbReference>
<feature type="region of interest" description="Disordered" evidence="1">
    <location>
        <begin position="124"/>
        <end position="147"/>
    </location>
</feature>
<evidence type="ECO:0000313" key="3">
    <source>
        <dbReference type="EMBL" id="KAJ7605013.1"/>
    </source>
</evidence>
<dbReference type="InterPro" id="IPR029058">
    <property type="entry name" value="AB_hydrolase_fold"/>
</dbReference>
<accession>A0AAD7AZ48</accession>
<comment type="caution">
    <text evidence="3">The sequence shown here is derived from an EMBL/GenBank/DDBJ whole genome shotgun (WGS) entry which is preliminary data.</text>
</comment>
<sequence>MAVLPTLWPTSPSPSPSPKVASGCLPVFLVHDGSGLVNPYHHISSLDRAVWGIHNPRFINGRPWDSVGDMAAAYAEYNLGVTTGPVILGGWSFGGVAAYEIALQLANRGVAVKGIVLIDSPCPGDHNPPLRRPSGRHPRPRRAGGVL</sequence>
<dbReference type="AlphaFoldDB" id="A0AAD7AZ48"/>
<organism evidence="3 4">
    <name type="scientific">Roridomyces roridus</name>
    <dbReference type="NCBI Taxonomy" id="1738132"/>
    <lineage>
        <taxon>Eukaryota</taxon>
        <taxon>Fungi</taxon>
        <taxon>Dikarya</taxon>
        <taxon>Basidiomycota</taxon>
        <taxon>Agaricomycotina</taxon>
        <taxon>Agaricomycetes</taxon>
        <taxon>Agaricomycetidae</taxon>
        <taxon>Agaricales</taxon>
        <taxon>Marasmiineae</taxon>
        <taxon>Mycenaceae</taxon>
        <taxon>Roridomyces</taxon>
    </lineage>
</organism>
<dbReference type="Gene3D" id="3.40.50.1820">
    <property type="entry name" value="alpha/beta hydrolase"/>
    <property type="match status" value="1"/>
</dbReference>
<keyword evidence="3" id="KW-0378">Hydrolase</keyword>
<name>A0AAD7AZ48_9AGAR</name>
<protein>
    <submittedName>
        <fullName evidence="3">Alpha/Beta hydrolase protein</fullName>
    </submittedName>
</protein>
<feature type="domain" description="Thioesterase" evidence="2">
    <location>
        <begin position="26"/>
        <end position="124"/>
    </location>
</feature>
<keyword evidence="4" id="KW-1185">Reference proteome</keyword>
<dbReference type="InterPro" id="IPR001031">
    <property type="entry name" value="Thioesterase"/>
</dbReference>
<reference evidence="3" key="1">
    <citation type="submission" date="2023-03" db="EMBL/GenBank/DDBJ databases">
        <title>Massive genome expansion in bonnet fungi (Mycena s.s.) driven by repeated elements and novel gene families across ecological guilds.</title>
        <authorList>
            <consortium name="Lawrence Berkeley National Laboratory"/>
            <person name="Harder C.B."/>
            <person name="Miyauchi S."/>
            <person name="Viragh M."/>
            <person name="Kuo A."/>
            <person name="Thoen E."/>
            <person name="Andreopoulos B."/>
            <person name="Lu D."/>
            <person name="Skrede I."/>
            <person name="Drula E."/>
            <person name="Henrissat B."/>
            <person name="Morin E."/>
            <person name="Kohler A."/>
            <person name="Barry K."/>
            <person name="LaButti K."/>
            <person name="Morin E."/>
            <person name="Salamov A."/>
            <person name="Lipzen A."/>
            <person name="Mereny Z."/>
            <person name="Hegedus B."/>
            <person name="Baldrian P."/>
            <person name="Stursova M."/>
            <person name="Weitz H."/>
            <person name="Taylor A."/>
            <person name="Grigoriev I.V."/>
            <person name="Nagy L.G."/>
            <person name="Martin F."/>
            <person name="Kauserud H."/>
        </authorList>
    </citation>
    <scope>NUCLEOTIDE SEQUENCE</scope>
    <source>
        <strain evidence="3">9284</strain>
    </source>
</reference>
<evidence type="ECO:0000313" key="4">
    <source>
        <dbReference type="Proteomes" id="UP001221142"/>
    </source>
</evidence>
<dbReference type="SUPFAM" id="SSF53474">
    <property type="entry name" value="alpha/beta-Hydrolases"/>
    <property type="match status" value="1"/>
</dbReference>
<proteinExistence type="predicted"/>
<evidence type="ECO:0000259" key="2">
    <source>
        <dbReference type="Pfam" id="PF00975"/>
    </source>
</evidence>
<evidence type="ECO:0000256" key="1">
    <source>
        <dbReference type="SAM" id="MobiDB-lite"/>
    </source>
</evidence>
<dbReference type="GO" id="GO:0016787">
    <property type="term" value="F:hydrolase activity"/>
    <property type="evidence" value="ECO:0007669"/>
    <property type="project" value="UniProtKB-KW"/>
</dbReference>
<dbReference type="EMBL" id="JARKIF010000084">
    <property type="protein sequence ID" value="KAJ7605013.1"/>
    <property type="molecule type" value="Genomic_DNA"/>
</dbReference>
<dbReference type="Pfam" id="PF00975">
    <property type="entry name" value="Thioesterase"/>
    <property type="match status" value="1"/>
</dbReference>
<feature type="compositionally biased region" description="Basic residues" evidence="1">
    <location>
        <begin position="133"/>
        <end position="147"/>
    </location>
</feature>